<dbReference type="PROSITE" id="PS00211">
    <property type="entry name" value="ABC_TRANSPORTER_1"/>
    <property type="match status" value="1"/>
</dbReference>
<protein>
    <submittedName>
        <fullName evidence="12">ABC transporter ATP-binding protein/permease</fullName>
    </submittedName>
</protein>
<gene>
    <name evidence="12" type="ORF">RQ831_20655</name>
</gene>
<evidence type="ECO:0000256" key="1">
    <source>
        <dbReference type="ARBA" id="ARBA00004651"/>
    </source>
</evidence>
<dbReference type="Gene3D" id="1.20.1560.10">
    <property type="entry name" value="ABC transporter type 1, transmembrane domain"/>
    <property type="match status" value="1"/>
</dbReference>
<dbReference type="SUPFAM" id="SSF52540">
    <property type="entry name" value="P-loop containing nucleoside triphosphate hydrolases"/>
    <property type="match status" value="1"/>
</dbReference>
<evidence type="ECO:0000259" key="11">
    <source>
        <dbReference type="PROSITE" id="PS50929"/>
    </source>
</evidence>
<dbReference type="PROSITE" id="PS50929">
    <property type="entry name" value="ABC_TM1F"/>
    <property type="match status" value="1"/>
</dbReference>
<dbReference type="InterPro" id="IPR039421">
    <property type="entry name" value="Type_1_exporter"/>
</dbReference>
<keyword evidence="2" id="KW-0813">Transport</keyword>
<dbReference type="CDD" id="cd18582">
    <property type="entry name" value="ABC_6TM_ATM1_ABCB7"/>
    <property type="match status" value="1"/>
</dbReference>
<name>A0ABU3ML40_9PROT</name>
<evidence type="ECO:0000256" key="4">
    <source>
        <dbReference type="ARBA" id="ARBA00022741"/>
    </source>
</evidence>
<feature type="domain" description="ABC transmembrane type-1" evidence="11">
    <location>
        <begin position="37"/>
        <end position="328"/>
    </location>
</feature>
<dbReference type="InterPro" id="IPR017871">
    <property type="entry name" value="ABC_transporter-like_CS"/>
</dbReference>
<dbReference type="InterPro" id="IPR003593">
    <property type="entry name" value="AAA+_ATPase"/>
</dbReference>
<evidence type="ECO:0000256" key="6">
    <source>
        <dbReference type="ARBA" id="ARBA00022989"/>
    </source>
</evidence>
<evidence type="ECO:0000259" key="10">
    <source>
        <dbReference type="PROSITE" id="PS50893"/>
    </source>
</evidence>
<dbReference type="Proteomes" id="UP001258945">
    <property type="component" value="Unassembled WGS sequence"/>
</dbReference>
<keyword evidence="13" id="KW-1185">Reference proteome</keyword>
<dbReference type="InterPro" id="IPR027417">
    <property type="entry name" value="P-loop_NTPase"/>
</dbReference>
<evidence type="ECO:0000256" key="2">
    <source>
        <dbReference type="ARBA" id="ARBA00022448"/>
    </source>
</evidence>
<feature type="transmembrane region" description="Helical" evidence="9">
    <location>
        <begin position="183"/>
        <end position="204"/>
    </location>
</feature>
<feature type="transmembrane region" description="Helical" evidence="9">
    <location>
        <begin position="70"/>
        <end position="91"/>
    </location>
</feature>
<dbReference type="Pfam" id="PF00664">
    <property type="entry name" value="ABC_membrane"/>
    <property type="match status" value="1"/>
</dbReference>
<dbReference type="PROSITE" id="PS50893">
    <property type="entry name" value="ABC_TRANSPORTER_2"/>
    <property type="match status" value="1"/>
</dbReference>
<evidence type="ECO:0000313" key="13">
    <source>
        <dbReference type="Proteomes" id="UP001258945"/>
    </source>
</evidence>
<evidence type="ECO:0000256" key="7">
    <source>
        <dbReference type="ARBA" id="ARBA00023136"/>
    </source>
</evidence>
<dbReference type="SMART" id="SM00382">
    <property type="entry name" value="AAA"/>
    <property type="match status" value="1"/>
</dbReference>
<dbReference type="InterPro" id="IPR036640">
    <property type="entry name" value="ABC1_TM_sf"/>
</dbReference>
<evidence type="ECO:0000256" key="5">
    <source>
        <dbReference type="ARBA" id="ARBA00022840"/>
    </source>
</evidence>
<evidence type="ECO:0000256" key="3">
    <source>
        <dbReference type="ARBA" id="ARBA00022692"/>
    </source>
</evidence>
<feature type="transmembrane region" description="Helical" evidence="9">
    <location>
        <begin position="154"/>
        <end position="177"/>
    </location>
</feature>
<proteinExistence type="predicted"/>
<keyword evidence="7 9" id="KW-0472">Membrane</keyword>
<keyword evidence="4" id="KW-0547">Nucleotide-binding</keyword>
<dbReference type="EMBL" id="JAVVDO010000056">
    <property type="protein sequence ID" value="MDT8333467.1"/>
    <property type="molecule type" value="Genomic_DNA"/>
</dbReference>
<feature type="transmembrane region" description="Helical" evidence="9">
    <location>
        <begin position="302"/>
        <end position="323"/>
    </location>
</feature>
<comment type="subcellular location">
    <subcellularLocation>
        <location evidence="1">Cell membrane</location>
        <topology evidence="1">Multi-pass membrane protein</topology>
    </subcellularLocation>
</comment>
<evidence type="ECO:0000313" key="12">
    <source>
        <dbReference type="EMBL" id="MDT8333467.1"/>
    </source>
</evidence>
<keyword evidence="6 9" id="KW-1133">Transmembrane helix</keyword>
<dbReference type="PANTHER" id="PTHR24221:SF402">
    <property type="entry name" value="IRON-SULFUR CLUSTERS TRANSPORTER ABCB7, MITOCHONDRIAL"/>
    <property type="match status" value="1"/>
</dbReference>
<comment type="caution">
    <text evidence="12">The sequence shown here is derived from an EMBL/GenBank/DDBJ whole genome shotgun (WGS) entry which is preliminary data.</text>
</comment>
<accession>A0ABU3ML40</accession>
<feature type="transmembrane region" description="Helical" evidence="9">
    <location>
        <begin position="36"/>
        <end position="58"/>
    </location>
</feature>
<sequence>MAESPPAGTGGNHFQTLRNLAPYLWPRNETGLRVRVVLALVFLVCAKVANVYVPMAYARAVDALTPHATAAGGMAAIAAVPVALVFGYGLLRVASSLFAELRDAIFVKVQARAARRIALQVFQHLHALSLRFHLDRQTGGLSRVIERGTRGINFVLDFMLFNIIPTIFEILLVAAILWKMFSFAFAAVTLGTIGIYIAFTLAFTNWRLRFRRAMNEMDQDANTKAVDSLLNYETVKYFGNERHEERRYDASLARYEGAYTRSETTLNMLNAGQAAIIAVGLTTVMLMAASRVAAGTMTVGDFVLVNTYLIQLYLPLNMLGFVYREVKQGLVDMDAMFTLMREEREVADRPGAPALAAGPGEVRFEGVHFGYRPDREILKGVSFTVPPGRTLAIVGPTGAGKSTISRLLFRFYDASSGRVLLDGQDIRDVTQESLRAAIGVVPQDTVLFNDTIRYNIAYGRPGATQEEVEHAARLAQVHDFVLRLPDGYDTRVGERGLKLSGGEKQRVAIARTILKDPRVLILDEATSALDTRTESEIQSALRGVAQGRTTLVIAHRLSTVVDADEIIVLQEGRVAERGSHARLLAEDGLYAAMWRRQSEAVAAAEAAAAADLDTDRGPEAARRRHGLAEGASTPATA</sequence>
<feature type="region of interest" description="Disordered" evidence="8">
    <location>
        <begin position="609"/>
        <end position="637"/>
    </location>
</feature>
<dbReference type="PANTHER" id="PTHR24221">
    <property type="entry name" value="ATP-BINDING CASSETTE SUB-FAMILY B"/>
    <property type="match status" value="1"/>
</dbReference>
<dbReference type="RefSeq" id="WP_314284901.1">
    <property type="nucleotide sequence ID" value="NZ_JAVVDO010000056.1"/>
</dbReference>
<dbReference type="Gene3D" id="3.40.50.300">
    <property type="entry name" value="P-loop containing nucleotide triphosphate hydrolases"/>
    <property type="match status" value="1"/>
</dbReference>
<feature type="domain" description="ABC transporter" evidence="10">
    <location>
        <begin position="362"/>
        <end position="596"/>
    </location>
</feature>
<dbReference type="SUPFAM" id="SSF90123">
    <property type="entry name" value="ABC transporter transmembrane region"/>
    <property type="match status" value="1"/>
</dbReference>
<dbReference type="Pfam" id="PF00005">
    <property type="entry name" value="ABC_tran"/>
    <property type="match status" value="1"/>
</dbReference>
<keyword evidence="5 12" id="KW-0067">ATP-binding</keyword>
<dbReference type="InterPro" id="IPR011527">
    <property type="entry name" value="ABC1_TM_dom"/>
</dbReference>
<dbReference type="CDD" id="cd03253">
    <property type="entry name" value="ABCC_ATM1_transporter"/>
    <property type="match status" value="1"/>
</dbReference>
<evidence type="ECO:0000256" key="9">
    <source>
        <dbReference type="SAM" id="Phobius"/>
    </source>
</evidence>
<dbReference type="InterPro" id="IPR003439">
    <property type="entry name" value="ABC_transporter-like_ATP-bd"/>
</dbReference>
<organism evidence="12 13">
    <name type="scientific">Roseomonas gilardii</name>
    <dbReference type="NCBI Taxonomy" id="257708"/>
    <lineage>
        <taxon>Bacteria</taxon>
        <taxon>Pseudomonadati</taxon>
        <taxon>Pseudomonadota</taxon>
        <taxon>Alphaproteobacteria</taxon>
        <taxon>Acetobacterales</taxon>
        <taxon>Roseomonadaceae</taxon>
        <taxon>Roseomonas</taxon>
    </lineage>
</organism>
<reference evidence="12 13" key="1">
    <citation type="journal article" date="2019" name="Microb. Pathog.">
        <title>Comparison of VITEK 2, MALDI-TOF MS, 16S rRNA gene sequencing, and whole-genome sequencing for identification of Roseomonas mucosa.</title>
        <authorList>
            <person name="Rudolph W.W."/>
            <person name="Gunzer F."/>
            <person name="Trauth M."/>
            <person name="Bunk B."/>
            <person name="Bigge R."/>
            <person name="Schrottner P."/>
        </authorList>
    </citation>
    <scope>NUCLEOTIDE SEQUENCE [LARGE SCALE GENOMIC DNA]</scope>
    <source>
        <strain evidence="12 13">DSM 103800</strain>
    </source>
</reference>
<evidence type="ECO:0000256" key="8">
    <source>
        <dbReference type="SAM" id="MobiDB-lite"/>
    </source>
</evidence>
<keyword evidence="3 9" id="KW-0812">Transmembrane</keyword>
<dbReference type="GO" id="GO:0005524">
    <property type="term" value="F:ATP binding"/>
    <property type="evidence" value="ECO:0007669"/>
    <property type="project" value="UniProtKB-KW"/>
</dbReference>